<dbReference type="PANTHER" id="PTHR33529:SF6">
    <property type="entry name" value="YJGP_YJGQ FAMILY PERMEASE"/>
    <property type="match status" value="1"/>
</dbReference>
<feature type="transmembrane region" description="Helical" evidence="6">
    <location>
        <begin position="402"/>
        <end position="426"/>
    </location>
</feature>
<evidence type="ECO:0000256" key="6">
    <source>
        <dbReference type="SAM" id="Phobius"/>
    </source>
</evidence>
<proteinExistence type="predicted"/>
<evidence type="ECO:0000256" key="1">
    <source>
        <dbReference type="ARBA" id="ARBA00004651"/>
    </source>
</evidence>
<keyword evidence="5 6" id="KW-0472">Membrane</keyword>
<feature type="transmembrane region" description="Helical" evidence="6">
    <location>
        <begin position="373"/>
        <end position="390"/>
    </location>
</feature>
<keyword evidence="3 6" id="KW-0812">Transmembrane</keyword>
<sequence length="448" mass="50894">MALLVLLFILLANFLLRSMDRFMGKGLDFSLIMEYVFLNLAWILALAVPMAILVATLMAFGRLSSDNEIAAMRSVSASYFKLMTPAMLLGCIIAGLMMYFNNQILPEMNHRARMLSSDISRKRPDLDFDVGYFIDAIPQYNFLLGSRDGEVFQDITIFSSKEARKQQTIIASSGTISAVDDGVVLHLLDGVIHEYTGNEQNEYRQIYFEKYQVVIPVDNMVMSRRDSKIRGDREMTFAMIKDKIKSFEVKIINTHNRIRNRLINEAEKLNITPEIDSLTAINPIITTQTLSYYELVIADSIKKVKGGSIARVERRLKNLSRGIESDFSLINSYKNSINKYLVELHKKFSIPFASIIFILIGAPLGMMARKGGFAVSMAFSLGFFIIYWMFLIGGEEFADRGLLSPVLSMWLPNIVLGIFGILICYWQSLEQRTINFDLINVFKIKNGK</sequence>
<comment type="subcellular location">
    <subcellularLocation>
        <location evidence="1">Cell membrane</location>
        <topology evidence="1">Multi-pass membrane protein</topology>
    </subcellularLocation>
</comment>
<dbReference type="GO" id="GO:0043190">
    <property type="term" value="C:ATP-binding cassette (ABC) transporter complex"/>
    <property type="evidence" value="ECO:0007669"/>
    <property type="project" value="TreeGrafter"/>
</dbReference>
<accession>A0A381U9I9</accession>
<feature type="transmembrane region" description="Helical" evidence="6">
    <location>
        <begin position="82"/>
        <end position="100"/>
    </location>
</feature>
<evidence type="ECO:0000256" key="3">
    <source>
        <dbReference type="ARBA" id="ARBA00022692"/>
    </source>
</evidence>
<organism evidence="7">
    <name type="scientific">marine metagenome</name>
    <dbReference type="NCBI Taxonomy" id="408172"/>
    <lineage>
        <taxon>unclassified sequences</taxon>
        <taxon>metagenomes</taxon>
        <taxon>ecological metagenomes</taxon>
    </lineage>
</organism>
<protein>
    <recommendedName>
        <fullName evidence="8">YjgP/YjgQ family permease</fullName>
    </recommendedName>
</protein>
<name>A0A381U9I9_9ZZZZ</name>
<dbReference type="EMBL" id="UINC01005922">
    <property type="protein sequence ID" value="SVA24391.1"/>
    <property type="molecule type" value="Genomic_DNA"/>
</dbReference>
<evidence type="ECO:0008006" key="8">
    <source>
        <dbReference type="Google" id="ProtNLM"/>
    </source>
</evidence>
<reference evidence="7" key="1">
    <citation type="submission" date="2018-05" db="EMBL/GenBank/DDBJ databases">
        <authorList>
            <person name="Lanie J.A."/>
            <person name="Ng W.-L."/>
            <person name="Kazmierczak K.M."/>
            <person name="Andrzejewski T.M."/>
            <person name="Davidsen T.M."/>
            <person name="Wayne K.J."/>
            <person name="Tettelin H."/>
            <person name="Glass J.I."/>
            <person name="Rusch D."/>
            <person name="Podicherti R."/>
            <person name="Tsui H.-C.T."/>
            <person name="Winkler M.E."/>
        </authorList>
    </citation>
    <scope>NUCLEOTIDE SEQUENCE</scope>
</reference>
<gene>
    <name evidence="7" type="ORF">METZ01_LOCUS77245</name>
</gene>
<evidence type="ECO:0000313" key="7">
    <source>
        <dbReference type="EMBL" id="SVA24391.1"/>
    </source>
</evidence>
<keyword evidence="4 6" id="KW-1133">Transmembrane helix</keyword>
<dbReference type="AlphaFoldDB" id="A0A381U9I9"/>
<evidence type="ECO:0000256" key="4">
    <source>
        <dbReference type="ARBA" id="ARBA00022989"/>
    </source>
</evidence>
<dbReference type="InterPro" id="IPR005495">
    <property type="entry name" value="LptG/LptF_permease"/>
</dbReference>
<evidence type="ECO:0000256" key="5">
    <source>
        <dbReference type="ARBA" id="ARBA00023136"/>
    </source>
</evidence>
<feature type="transmembrane region" description="Helical" evidence="6">
    <location>
        <begin position="348"/>
        <end position="366"/>
    </location>
</feature>
<dbReference type="GO" id="GO:0015920">
    <property type="term" value="P:lipopolysaccharide transport"/>
    <property type="evidence" value="ECO:0007669"/>
    <property type="project" value="TreeGrafter"/>
</dbReference>
<evidence type="ECO:0000256" key="2">
    <source>
        <dbReference type="ARBA" id="ARBA00022475"/>
    </source>
</evidence>
<keyword evidence="2" id="KW-1003">Cell membrane</keyword>
<dbReference type="Pfam" id="PF03739">
    <property type="entry name" value="LptF_LptG"/>
    <property type="match status" value="1"/>
</dbReference>
<dbReference type="PANTHER" id="PTHR33529">
    <property type="entry name" value="SLR0882 PROTEIN-RELATED"/>
    <property type="match status" value="1"/>
</dbReference>
<feature type="transmembrane region" description="Helical" evidence="6">
    <location>
        <begin position="41"/>
        <end position="61"/>
    </location>
</feature>